<dbReference type="GO" id="GO:0046872">
    <property type="term" value="F:metal ion binding"/>
    <property type="evidence" value="ECO:0007669"/>
    <property type="project" value="UniProtKB-KW"/>
</dbReference>
<comment type="caution">
    <text evidence="9">The sequence shown here is derived from an EMBL/GenBank/DDBJ whole genome shotgun (WGS) entry which is preliminary data.</text>
</comment>
<dbReference type="Pfam" id="PF00148">
    <property type="entry name" value="Oxidored_nitro"/>
    <property type="match status" value="1"/>
</dbReference>
<dbReference type="InterPro" id="IPR027417">
    <property type="entry name" value="P-loop_NTPase"/>
</dbReference>
<keyword evidence="5" id="KW-0067">ATP-binding</keyword>
<sequence>MYRISVYGKGGIGKSTISANISYGISSKGLKVLHVGCDPKHDSTRLLTGGVNQITFMDCLTDQKDTDPVESGSNGISCVECGGAFPGIGCAGKGMIRLFDYLDEHTPDDVDIRIHDVLGDVVCGGFSVPMRKENTDAVILVVSEEFMSLYAANNILRGIKNLNDTPCILGLIVNSRAPELSANVREFSIATGLEIIGSISKDAVFSKAEIIGNTVLELFPESESASELNEIVEAVINASEGYAELKSPQPISEEAMRDIASGKPARKEISSEKETVCNFDAYDCERGITYKGNYVMPSCTSHGAVELLQGISDAAVVLHGPRNCAYLMEYANRRRSLKLPSVEGKLNSCNIFCTEMNDDLTFSGDLECLNSTVDKVISQGYKTVFLVPTCTPVEIGADLERAAKRLCRDDVQVIAVPEDDVFLGSKFGCYTGALKCMASLIDQDKEVIPNTVNILCYSSPMLSRLENIREIYRMLESSGLNVNTVINEKTSLDSIKKLHTAEYNIQIGDSQLNNKMSEILLQGKDCRMLKMPNGMHGIRTWIDALSKMTGRPDAGKDYLLCAEDRYYGFMEKMKENTEGLSAMLYLMPEHDVDWQIDTLLDMGIDVKRIAHWKGTTSDKNFKRSRHENIQHNYDVSLCSLKDLIDEIKPDLIITSDSRVGRLGIRWIGFNTGYTGVSGALRWARRVRNSLKIPMNDGWRIDL</sequence>
<evidence type="ECO:0000256" key="4">
    <source>
        <dbReference type="ARBA" id="ARBA00022741"/>
    </source>
</evidence>
<dbReference type="EMBL" id="LVVT01000014">
    <property type="protein sequence ID" value="TQS83015.1"/>
    <property type="molecule type" value="Genomic_DNA"/>
</dbReference>
<dbReference type="InterPro" id="IPR000510">
    <property type="entry name" value="Nase/OxRdtase_comp1"/>
</dbReference>
<dbReference type="PRINTS" id="PR00091">
    <property type="entry name" value="NITROGNASEII"/>
</dbReference>
<evidence type="ECO:0000313" key="10">
    <source>
        <dbReference type="Proteomes" id="UP000752814"/>
    </source>
</evidence>
<name>A0A8J8PDM1_9ARCH</name>
<gene>
    <name evidence="9" type="ORF">A3207_03485</name>
</gene>
<dbReference type="SUPFAM" id="SSF53807">
    <property type="entry name" value="Helical backbone' metal receptor"/>
    <property type="match status" value="1"/>
</dbReference>
<keyword evidence="7" id="KW-0411">Iron-sulfur</keyword>
<dbReference type="PANTHER" id="PTHR42864">
    <property type="entry name" value="LIGHT-INDEPENDENT PROTOCHLOROPHYLLIDE REDUCTASE IRON-SULFUR ATP-BINDING PROTEIN"/>
    <property type="match status" value="1"/>
</dbReference>
<dbReference type="Proteomes" id="UP000752814">
    <property type="component" value="Unassembled WGS sequence"/>
</dbReference>
<dbReference type="GO" id="GO:0051536">
    <property type="term" value="F:iron-sulfur cluster binding"/>
    <property type="evidence" value="ECO:0007669"/>
    <property type="project" value="UniProtKB-KW"/>
</dbReference>
<dbReference type="SUPFAM" id="SSF52540">
    <property type="entry name" value="P-loop containing nucleoside triphosphate hydrolases"/>
    <property type="match status" value="1"/>
</dbReference>
<dbReference type="PROSITE" id="PS51026">
    <property type="entry name" value="NIFH_FRXC_3"/>
    <property type="match status" value="1"/>
</dbReference>
<accession>A0A8J8PDM1</accession>
<dbReference type="InterPro" id="IPR000392">
    <property type="entry name" value="NifH/frxC"/>
</dbReference>
<keyword evidence="3" id="KW-0479">Metal-binding</keyword>
<dbReference type="InterPro" id="IPR030655">
    <property type="entry name" value="NifH/chlL_CS"/>
</dbReference>
<dbReference type="PANTHER" id="PTHR42864:SF2">
    <property type="entry name" value="LIGHT-INDEPENDENT PROTOCHLOROPHYLLIDE REDUCTASE IRON-SULFUR ATP-BINDING PROTEIN"/>
    <property type="match status" value="1"/>
</dbReference>
<comment type="similarity">
    <text evidence="2">Belongs to the NifH/BchL/ChlL family.</text>
</comment>
<dbReference type="Pfam" id="PF00142">
    <property type="entry name" value="Fer4_NifH"/>
    <property type="match status" value="1"/>
</dbReference>
<dbReference type="GO" id="GO:0016491">
    <property type="term" value="F:oxidoreductase activity"/>
    <property type="evidence" value="ECO:0007669"/>
    <property type="project" value="InterPro"/>
</dbReference>
<feature type="domain" description="Nitrogenase/oxidoreductase component 1" evidence="8">
    <location>
        <begin position="299"/>
        <end position="656"/>
    </location>
</feature>
<evidence type="ECO:0000256" key="7">
    <source>
        <dbReference type="ARBA" id="ARBA00023014"/>
    </source>
</evidence>
<reference evidence="9" key="1">
    <citation type="submission" date="2016-03" db="EMBL/GenBank/DDBJ databases">
        <authorList>
            <person name="Borrel G."/>
            <person name="Mccann A."/>
            <person name="O'Toole P.W."/>
        </authorList>
    </citation>
    <scope>NUCLEOTIDE SEQUENCE</scope>
    <source>
        <strain evidence="9">183</strain>
    </source>
</reference>
<proteinExistence type="inferred from homology"/>
<dbReference type="RefSeq" id="WP_400194706.1">
    <property type="nucleotide sequence ID" value="NZ_CAYAYE010000014.1"/>
</dbReference>
<evidence type="ECO:0000256" key="1">
    <source>
        <dbReference type="ARBA" id="ARBA00001966"/>
    </source>
</evidence>
<dbReference type="AlphaFoldDB" id="A0A8J8PDM1"/>
<keyword evidence="4" id="KW-0547">Nucleotide-binding</keyword>
<evidence type="ECO:0000256" key="6">
    <source>
        <dbReference type="ARBA" id="ARBA00023004"/>
    </source>
</evidence>
<dbReference type="GO" id="GO:0005524">
    <property type="term" value="F:ATP binding"/>
    <property type="evidence" value="ECO:0007669"/>
    <property type="project" value="UniProtKB-KW"/>
</dbReference>
<organism evidence="9 10">
    <name type="scientific">Candidatus Methanomassiliicoccus intestinalis</name>
    <dbReference type="NCBI Taxonomy" id="1406512"/>
    <lineage>
        <taxon>Archaea</taxon>
        <taxon>Methanobacteriati</taxon>
        <taxon>Thermoplasmatota</taxon>
        <taxon>Thermoplasmata</taxon>
        <taxon>Methanomassiliicoccales</taxon>
        <taxon>Methanomassiliicoccaceae</taxon>
        <taxon>Methanomassiliicoccus</taxon>
    </lineage>
</organism>
<evidence type="ECO:0000256" key="5">
    <source>
        <dbReference type="ARBA" id="ARBA00022840"/>
    </source>
</evidence>
<evidence type="ECO:0000256" key="2">
    <source>
        <dbReference type="ARBA" id="ARBA00005504"/>
    </source>
</evidence>
<keyword evidence="6" id="KW-0408">Iron</keyword>
<dbReference type="Gene3D" id="3.40.50.1980">
    <property type="entry name" value="Nitrogenase molybdenum iron protein domain"/>
    <property type="match status" value="3"/>
</dbReference>
<comment type="cofactor">
    <cofactor evidence="1">
        <name>[4Fe-4S] cluster</name>
        <dbReference type="ChEBI" id="CHEBI:49883"/>
    </cofactor>
</comment>
<dbReference type="Gene3D" id="3.40.50.300">
    <property type="entry name" value="P-loop containing nucleotide triphosphate hydrolases"/>
    <property type="match status" value="1"/>
</dbReference>
<evidence type="ECO:0000313" key="9">
    <source>
        <dbReference type="EMBL" id="TQS83015.1"/>
    </source>
</evidence>
<evidence type="ECO:0000256" key="3">
    <source>
        <dbReference type="ARBA" id="ARBA00022723"/>
    </source>
</evidence>
<evidence type="ECO:0000259" key="8">
    <source>
        <dbReference type="Pfam" id="PF00148"/>
    </source>
</evidence>
<dbReference type="PROSITE" id="PS00692">
    <property type="entry name" value="NIFH_FRXC_2"/>
    <property type="match status" value="1"/>
</dbReference>
<protein>
    <recommendedName>
        <fullName evidence="8">Nitrogenase/oxidoreductase component 1 domain-containing protein</fullName>
    </recommendedName>
</protein>